<feature type="compositionally biased region" description="Basic and acidic residues" evidence="1">
    <location>
        <begin position="23"/>
        <end position="34"/>
    </location>
</feature>
<feature type="compositionally biased region" description="Low complexity" evidence="1">
    <location>
        <begin position="56"/>
        <end position="66"/>
    </location>
</feature>
<reference evidence="3 4" key="1">
    <citation type="journal article" date="2018" name="Plant J.">
        <title>Genome sequences of Chlorella sorokiniana UTEX 1602 and Micractinium conductrix SAG 241.80: implications to maltose excretion by a green alga.</title>
        <authorList>
            <person name="Arriola M.B."/>
            <person name="Velmurugan N."/>
            <person name="Zhang Y."/>
            <person name="Plunkett M.H."/>
            <person name="Hondzo H."/>
            <person name="Barney B.M."/>
        </authorList>
    </citation>
    <scope>NUCLEOTIDE SEQUENCE [LARGE SCALE GENOMIC DNA]</scope>
    <source>
        <strain evidence="3 4">SAG 241.80</strain>
    </source>
</reference>
<gene>
    <name evidence="3" type="ORF">C2E20_3284</name>
</gene>
<dbReference type="PANTHER" id="PTHR12716:SF8">
    <property type="entry name" value="TRANSCRIPTION INITIATION FACTOR IIE SUBUNIT BETA"/>
    <property type="match status" value="1"/>
</dbReference>
<feature type="region of interest" description="Disordered" evidence="1">
    <location>
        <begin position="313"/>
        <end position="388"/>
    </location>
</feature>
<dbReference type="InterPro" id="IPR040501">
    <property type="entry name" value="TFA2_Winged_2"/>
</dbReference>
<evidence type="ECO:0000259" key="2">
    <source>
        <dbReference type="Pfam" id="PF18121"/>
    </source>
</evidence>
<dbReference type="PANTHER" id="PTHR12716">
    <property type="entry name" value="TRANSCRIPTION INITIATION FACTOR IIE, BETA SUBUNIT"/>
    <property type="match status" value="1"/>
</dbReference>
<dbReference type="GO" id="GO:0005673">
    <property type="term" value="C:transcription factor TFIIE complex"/>
    <property type="evidence" value="ECO:0007669"/>
    <property type="project" value="InterPro"/>
</dbReference>
<dbReference type="InterPro" id="IPR016656">
    <property type="entry name" value="TFIIE-bsu"/>
</dbReference>
<proteinExistence type="predicted"/>
<feature type="region of interest" description="Disordered" evidence="1">
    <location>
        <begin position="15"/>
        <end position="67"/>
    </location>
</feature>
<dbReference type="Proteomes" id="UP000239649">
    <property type="component" value="Unassembled WGS sequence"/>
</dbReference>
<dbReference type="AlphaFoldDB" id="A0A2P6VHG4"/>
<evidence type="ECO:0000313" key="4">
    <source>
        <dbReference type="Proteomes" id="UP000239649"/>
    </source>
</evidence>
<comment type="caution">
    <text evidence="3">The sequence shown here is derived from an EMBL/GenBank/DDBJ whole genome shotgun (WGS) entry which is preliminary data.</text>
</comment>
<dbReference type="GO" id="GO:0001097">
    <property type="term" value="F:TFIIH-class transcription factor complex binding"/>
    <property type="evidence" value="ECO:0007669"/>
    <property type="project" value="TreeGrafter"/>
</dbReference>
<dbReference type="GO" id="GO:0003743">
    <property type="term" value="F:translation initiation factor activity"/>
    <property type="evidence" value="ECO:0007669"/>
    <property type="project" value="UniProtKB-KW"/>
</dbReference>
<dbReference type="Pfam" id="PF18121">
    <property type="entry name" value="TFA2_Winged_2"/>
    <property type="match status" value="1"/>
</dbReference>
<name>A0A2P6VHG4_9CHLO</name>
<protein>
    <submittedName>
        <fullName evidence="3">Transcription initiation factor IIE subunit beta</fullName>
    </submittedName>
</protein>
<feature type="compositionally biased region" description="Basic residues" evidence="1">
    <location>
        <begin position="45"/>
        <end position="55"/>
    </location>
</feature>
<dbReference type="EMBL" id="LHPF02000007">
    <property type="protein sequence ID" value="PSC73507.1"/>
    <property type="molecule type" value="Genomic_DNA"/>
</dbReference>
<accession>A0A2P6VHG4</accession>
<evidence type="ECO:0000313" key="3">
    <source>
        <dbReference type="EMBL" id="PSC73507.1"/>
    </source>
</evidence>
<sequence>MSRVQDVLAKFKQGQKAALRVQSDARQEREDRLAKAAGGGGAGRGKAKAPARPRKAASGDASASVASGGGAVADWKQRSRTAAPTVPLGVKIKAVVDFLRASGEPQMPSAVAASTGFNPQLDAGLAAALASNAKVVAQDDGRYAYKPEVANLHSKQELIDYLRRRERQGEGYAALGELQDAYPAARSDLEALKKEGLLFSLPAGDAQRKEVFYPVDTRMQLKVDADLQEMWLSLGAQLPEDEDEMAAELQKIGMKPAPRVVVERREAREKKKKARKARRLTKVTNVHLAHLLEGDAPTNIETAMAAGAALGAAALHKHHKHERERDTAAAQAGVPAHAGAPATAPAAPATQAMPPTASGAAAPAPGTTTTTHTTTHSSQAASYERNMR</sequence>
<dbReference type="STRING" id="554055.A0A2P6VHG4"/>
<evidence type="ECO:0000256" key="1">
    <source>
        <dbReference type="SAM" id="MobiDB-lite"/>
    </source>
</evidence>
<dbReference type="OrthoDB" id="515583at2759"/>
<feature type="compositionally biased region" description="Low complexity" evidence="1">
    <location>
        <begin position="328"/>
        <end position="382"/>
    </location>
</feature>
<organism evidence="3 4">
    <name type="scientific">Micractinium conductrix</name>
    <dbReference type="NCBI Taxonomy" id="554055"/>
    <lineage>
        <taxon>Eukaryota</taxon>
        <taxon>Viridiplantae</taxon>
        <taxon>Chlorophyta</taxon>
        <taxon>core chlorophytes</taxon>
        <taxon>Trebouxiophyceae</taxon>
        <taxon>Chlorellales</taxon>
        <taxon>Chlorellaceae</taxon>
        <taxon>Chlorella clade</taxon>
        <taxon>Micractinium</taxon>
    </lineage>
</organism>
<dbReference type="GO" id="GO:0006367">
    <property type="term" value="P:transcription initiation at RNA polymerase II promoter"/>
    <property type="evidence" value="ECO:0007669"/>
    <property type="project" value="InterPro"/>
</dbReference>
<keyword evidence="4" id="KW-1185">Reference proteome</keyword>
<feature type="domain" description="TFA2 Winged helix" evidence="2">
    <location>
        <begin position="153"/>
        <end position="213"/>
    </location>
</feature>